<feature type="transmembrane region" description="Helical" evidence="1">
    <location>
        <begin position="368"/>
        <end position="391"/>
    </location>
</feature>
<protein>
    <submittedName>
        <fullName evidence="2">Uncharacterized protein</fullName>
    </submittedName>
</protein>
<dbReference type="RefSeq" id="WP_184963120.1">
    <property type="nucleotide sequence ID" value="NZ_JACHIN010000005.1"/>
</dbReference>
<feature type="transmembrane region" description="Helical" evidence="1">
    <location>
        <begin position="53"/>
        <end position="77"/>
    </location>
</feature>
<sequence>MFATVLKEITGYFDRRALLSSFLPTLVAAGVLVVAVVWSALDPRVAVRLWDALPGVVQALLIVGFLVVVALWSFALVNLRPVADQVFQGRWGESAPLTALARVRTARHRDARARDLRADERLELHEAALLQAVESLPRPGEPGEPFDGDSAAELEAVERAWADAAALPSERASAILPGLSARLAALAATGAPELDDPRFARLVATATRLAGRFLQDVRSRRAAVQQRLFVLYPDDPVDVVPTAIGNILLAAEQHPRLRYGLDPVVIWSRLQPLLPDPFAAALKDAKASLDLMLTLTAYLIAVGIPVAVLAAVSAPLGPGALAWSCLAAVLVIIPALVRLRRPLVVAAPAAALLSLPVVLFSLTTPPALVPVLRSCVGVVLVAAVLVLAMVVHAGAKEAALAFSDQFKSAFDLHRRLVLHELGLEPPANLAAEQALWLDVCQFLYRGDPPVSPEFRYRPHVT</sequence>
<feature type="transmembrane region" description="Helical" evidence="1">
    <location>
        <begin position="291"/>
        <end position="314"/>
    </location>
</feature>
<evidence type="ECO:0000313" key="2">
    <source>
        <dbReference type="EMBL" id="MBB5078382.1"/>
    </source>
</evidence>
<dbReference type="EMBL" id="JACHIN010000005">
    <property type="protein sequence ID" value="MBB5078382.1"/>
    <property type="molecule type" value="Genomic_DNA"/>
</dbReference>
<dbReference type="AlphaFoldDB" id="A0A7W8A2I5"/>
<proteinExistence type="predicted"/>
<keyword evidence="3" id="KW-1185">Reference proteome</keyword>
<name>A0A7W8A2I5_9ACTN</name>
<feature type="transmembrane region" description="Helical" evidence="1">
    <location>
        <begin position="344"/>
        <end position="362"/>
    </location>
</feature>
<evidence type="ECO:0000313" key="3">
    <source>
        <dbReference type="Proteomes" id="UP000568380"/>
    </source>
</evidence>
<dbReference type="Proteomes" id="UP000568380">
    <property type="component" value="Unassembled WGS sequence"/>
</dbReference>
<evidence type="ECO:0000256" key="1">
    <source>
        <dbReference type="SAM" id="Phobius"/>
    </source>
</evidence>
<gene>
    <name evidence="2" type="ORF">HNR40_003868</name>
</gene>
<organism evidence="2 3">
    <name type="scientific">Nonomuraea endophytica</name>
    <dbReference type="NCBI Taxonomy" id="714136"/>
    <lineage>
        <taxon>Bacteria</taxon>
        <taxon>Bacillati</taxon>
        <taxon>Actinomycetota</taxon>
        <taxon>Actinomycetes</taxon>
        <taxon>Streptosporangiales</taxon>
        <taxon>Streptosporangiaceae</taxon>
        <taxon>Nonomuraea</taxon>
    </lineage>
</organism>
<comment type="caution">
    <text evidence="2">The sequence shown here is derived from an EMBL/GenBank/DDBJ whole genome shotgun (WGS) entry which is preliminary data.</text>
</comment>
<accession>A0A7W8A2I5</accession>
<feature type="transmembrane region" description="Helical" evidence="1">
    <location>
        <begin position="320"/>
        <end position="337"/>
    </location>
</feature>
<keyword evidence="1" id="KW-0812">Transmembrane</keyword>
<feature type="transmembrane region" description="Helical" evidence="1">
    <location>
        <begin position="21"/>
        <end position="41"/>
    </location>
</feature>
<reference evidence="2 3" key="1">
    <citation type="submission" date="2020-08" db="EMBL/GenBank/DDBJ databases">
        <title>Genomic Encyclopedia of Type Strains, Phase IV (KMG-IV): sequencing the most valuable type-strain genomes for metagenomic binning, comparative biology and taxonomic classification.</title>
        <authorList>
            <person name="Goeker M."/>
        </authorList>
    </citation>
    <scope>NUCLEOTIDE SEQUENCE [LARGE SCALE GENOMIC DNA]</scope>
    <source>
        <strain evidence="2 3">DSM 45385</strain>
    </source>
</reference>
<keyword evidence="1" id="KW-1133">Transmembrane helix</keyword>
<keyword evidence="1" id="KW-0472">Membrane</keyword>